<dbReference type="SMART" id="SM00450">
    <property type="entry name" value="RHOD"/>
    <property type="match status" value="1"/>
</dbReference>
<dbReference type="GO" id="GO:0016740">
    <property type="term" value="F:transferase activity"/>
    <property type="evidence" value="ECO:0007669"/>
    <property type="project" value="UniProtKB-KW"/>
</dbReference>
<sequence length="106" mass="11835">MGIKDIDPYTVKDWLVQDKAILVDVREAHEHAREHIALAHHVPLSCFDPSRIPVAEGKSVVYYCASGARTAQFGHHLTRALGDFCDVYHLSGGIFAWKMAGFETEI</sequence>
<dbReference type="PROSITE" id="PS50206">
    <property type="entry name" value="RHODANESE_3"/>
    <property type="match status" value="1"/>
</dbReference>
<dbReference type="RefSeq" id="WP_165886316.1">
    <property type="nucleotide sequence ID" value="NZ_CP119676.1"/>
</dbReference>
<evidence type="ECO:0000313" key="3">
    <source>
        <dbReference type="Proteomes" id="UP000295304"/>
    </source>
</evidence>
<organism evidence="2 3">
    <name type="scientific">Varunaivibrio sulfuroxidans</name>
    <dbReference type="NCBI Taxonomy" id="1773489"/>
    <lineage>
        <taxon>Bacteria</taxon>
        <taxon>Pseudomonadati</taxon>
        <taxon>Pseudomonadota</taxon>
        <taxon>Alphaproteobacteria</taxon>
        <taxon>Rhodospirillales</taxon>
        <taxon>Magnetovibrionaceae</taxon>
        <taxon>Varunaivibrio</taxon>
    </lineage>
</organism>
<dbReference type="Pfam" id="PF00581">
    <property type="entry name" value="Rhodanese"/>
    <property type="match status" value="1"/>
</dbReference>
<dbReference type="PANTHER" id="PTHR43031">
    <property type="entry name" value="FAD-DEPENDENT OXIDOREDUCTASE"/>
    <property type="match status" value="1"/>
</dbReference>
<dbReference type="AlphaFoldDB" id="A0A4R3JBZ4"/>
<dbReference type="InterPro" id="IPR001763">
    <property type="entry name" value="Rhodanese-like_dom"/>
</dbReference>
<evidence type="ECO:0000313" key="2">
    <source>
        <dbReference type="EMBL" id="TCS62636.1"/>
    </source>
</evidence>
<dbReference type="InterPro" id="IPR050229">
    <property type="entry name" value="GlpE_sulfurtransferase"/>
</dbReference>
<reference evidence="2 3" key="1">
    <citation type="submission" date="2019-03" db="EMBL/GenBank/DDBJ databases">
        <title>Genomic Encyclopedia of Type Strains, Phase IV (KMG-IV): sequencing the most valuable type-strain genomes for metagenomic binning, comparative biology and taxonomic classification.</title>
        <authorList>
            <person name="Goeker M."/>
        </authorList>
    </citation>
    <scope>NUCLEOTIDE SEQUENCE [LARGE SCALE GENOMIC DNA]</scope>
    <source>
        <strain evidence="2 3">DSM 101688</strain>
    </source>
</reference>
<accession>A0A4R3JBZ4</accession>
<feature type="domain" description="Rhodanese" evidence="1">
    <location>
        <begin position="16"/>
        <end position="106"/>
    </location>
</feature>
<dbReference type="PANTHER" id="PTHR43031:SF1">
    <property type="entry name" value="PYRIDINE NUCLEOTIDE-DISULPHIDE OXIDOREDUCTASE"/>
    <property type="match status" value="1"/>
</dbReference>
<dbReference type="InterPro" id="IPR036873">
    <property type="entry name" value="Rhodanese-like_dom_sf"/>
</dbReference>
<dbReference type="EMBL" id="SLZW01000005">
    <property type="protein sequence ID" value="TCS62636.1"/>
    <property type="molecule type" value="Genomic_DNA"/>
</dbReference>
<proteinExistence type="predicted"/>
<dbReference type="Gene3D" id="3.40.250.10">
    <property type="entry name" value="Rhodanese-like domain"/>
    <property type="match status" value="1"/>
</dbReference>
<dbReference type="SUPFAM" id="SSF52821">
    <property type="entry name" value="Rhodanese/Cell cycle control phosphatase"/>
    <property type="match status" value="1"/>
</dbReference>
<name>A0A4R3JBZ4_9PROT</name>
<keyword evidence="3" id="KW-1185">Reference proteome</keyword>
<comment type="caution">
    <text evidence="2">The sequence shown here is derived from an EMBL/GenBank/DDBJ whole genome shotgun (WGS) entry which is preliminary data.</text>
</comment>
<gene>
    <name evidence="2" type="ORF">EDD55_105184</name>
</gene>
<keyword evidence="2" id="KW-0808">Transferase</keyword>
<evidence type="ECO:0000259" key="1">
    <source>
        <dbReference type="PROSITE" id="PS50206"/>
    </source>
</evidence>
<dbReference type="Proteomes" id="UP000295304">
    <property type="component" value="Unassembled WGS sequence"/>
</dbReference>
<protein>
    <submittedName>
        <fullName evidence="2">Rhodanese-related sulfurtransferase</fullName>
    </submittedName>
</protein>